<reference evidence="3" key="1">
    <citation type="journal article" date="2023" name="Mol. Phylogenet. Evol.">
        <title>Genome-scale phylogeny and comparative genomics of the fungal order Sordariales.</title>
        <authorList>
            <person name="Hensen N."/>
            <person name="Bonometti L."/>
            <person name="Westerberg I."/>
            <person name="Brannstrom I.O."/>
            <person name="Guillou S."/>
            <person name="Cros-Aarteil S."/>
            <person name="Calhoun S."/>
            <person name="Haridas S."/>
            <person name="Kuo A."/>
            <person name="Mondo S."/>
            <person name="Pangilinan J."/>
            <person name="Riley R."/>
            <person name="LaButti K."/>
            <person name="Andreopoulos B."/>
            <person name="Lipzen A."/>
            <person name="Chen C."/>
            <person name="Yan M."/>
            <person name="Daum C."/>
            <person name="Ng V."/>
            <person name="Clum A."/>
            <person name="Steindorff A."/>
            <person name="Ohm R.A."/>
            <person name="Martin F."/>
            <person name="Silar P."/>
            <person name="Natvig D.O."/>
            <person name="Lalanne C."/>
            <person name="Gautier V."/>
            <person name="Ament-Velasquez S.L."/>
            <person name="Kruys A."/>
            <person name="Hutchinson M.I."/>
            <person name="Powell A.J."/>
            <person name="Barry K."/>
            <person name="Miller A.N."/>
            <person name="Grigoriev I.V."/>
            <person name="Debuchy R."/>
            <person name="Gladieux P."/>
            <person name="Hiltunen Thoren M."/>
            <person name="Johannesson H."/>
        </authorList>
    </citation>
    <scope>NUCLEOTIDE SEQUENCE</scope>
    <source>
        <strain evidence="3">CBS 118394</strain>
    </source>
</reference>
<feature type="region of interest" description="Disordered" evidence="1">
    <location>
        <begin position="25"/>
        <end position="46"/>
    </location>
</feature>
<evidence type="ECO:0000313" key="4">
    <source>
        <dbReference type="Proteomes" id="UP001283341"/>
    </source>
</evidence>
<keyword evidence="2" id="KW-0812">Transmembrane</keyword>
<name>A0AAE0MGF5_9PEZI</name>
<organism evidence="3 4">
    <name type="scientific">Apodospora peruviana</name>
    <dbReference type="NCBI Taxonomy" id="516989"/>
    <lineage>
        <taxon>Eukaryota</taxon>
        <taxon>Fungi</taxon>
        <taxon>Dikarya</taxon>
        <taxon>Ascomycota</taxon>
        <taxon>Pezizomycotina</taxon>
        <taxon>Sordariomycetes</taxon>
        <taxon>Sordariomycetidae</taxon>
        <taxon>Sordariales</taxon>
        <taxon>Lasiosphaeriaceae</taxon>
        <taxon>Apodospora</taxon>
    </lineage>
</organism>
<evidence type="ECO:0000313" key="3">
    <source>
        <dbReference type="EMBL" id="KAK3330798.1"/>
    </source>
</evidence>
<dbReference type="EMBL" id="JAUEDM010000001">
    <property type="protein sequence ID" value="KAK3330798.1"/>
    <property type="molecule type" value="Genomic_DNA"/>
</dbReference>
<reference evidence="3" key="2">
    <citation type="submission" date="2023-06" db="EMBL/GenBank/DDBJ databases">
        <authorList>
            <consortium name="Lawrence Berkeley National Laboratory"/>
            <person name="Haridas S."/>
            <person name="Hensen N."/>
            <person name="Bonometti L."/>
            <person name="Westerberg I."/>
            <person name="Brannstrom I.O."/>
            <person name="Guillou S."/>
            <person name="Cros-Aarteil S."/>
            <person name="Calhoun S."/>
            <person name="Kuo A."/>
            <person name="Mondo S."/>
            <person name="Pangilinan J."/>
            <person name="Riley R."/>
            <person name="Labutti K."/>
            <person name="Andreopoulos B."/>
            <person name="Lipzen A."/>
            <person name="Chen C."/>
            <person name="Yanf M."/>
            <person name="Daum C."/>
            <person name="Ng V."/>
            <person name="Clum A."/>
            <person name="Steindorff A."/>
            <person name="Ohm R."/>
            <person name="Martin F."/>
            <person name="Silar P."/>
            <person name="Natvig D."/>
            <person name="Lalanne C."/>
            <person name="Gautier V."/>
            <person name="Ament-Velasquez S.L."/>
            <person name="Kruys A."/>
            <person name="Hutchinson M.I."/>
            <person name="Powell A.J."/>
            <person name="Barry K."/>
            <person name="Miller A.N."/>
            <person name="Grigoriev I.V."/>
            <person name="Debuchy R."/>
            <person name="Gladieux P."/>
            <person name="Thoren M.H."/>
            <person name="Johannesson H."/>
        </authorList>
    </citation>
    <scope>NUCLEOTIDE SEQUENCE</scope>
    <source>
        <strain evidence="3">CBS 118394</strain>
    </source>
</reference>
<sequence length="188" mass="20897">MHLQAAASCFSKEYFPQQIARCKQKAARKEARPELPKAGSTSRMPSFGVSLSLEERAGAYEIEKSNHESTALRRRSWLRDFALRPAGKCRWTGGRTPNGRFAHLVLRAIRPLEDLSMLAFNIGDGLQQKCKQASKHGTCLRDLLGKADFVLSVVVQGFPVFVLCGLYVPPIVNILRLTKILDSPDTSL</sequence>
<evidence type="ECO:0000256" key="2">
    <source>
        <dbReference type="SAM" id="Phobius"/>
    </source>
</evidence>
<keyword evidence="4" id="KW-1185">Reference proteome</keyword>
<proteinExistence type="predicted"/>
<gene>
    <name evidence="3" type="ORF">B0H66DRAFT_612674</name>
</gene>
<dbReference type="Proteomes" id="UP001283341">
    <property type="component" value="Unassembled WGS sequence"/>
</dbReference>
<comment type="caution">
    <text evidence="3">The sequence shown here is derived from an EMBL/GenBank/DDBJ whole genome shotgun (WGS) entry which is preliminary data.</text>
</comment>
<dbReference type="AlphaFoldDB" id="A0AAE0MGF5"/>
<feature type="transmembrane region" description="Helical" evidence="2">
    <location>
        <begin position="149"/>
        <end position="169"/>
    </location>
</feature>
<keyword evidence="2" id="KW-1133">Transmembrane helix</keyword>
<accession>A0AAE0MGF5</accession>
<keyword evidence="2" id="KW-0472">Membrane</keyword>
<protein>
    <submittedName>
        <fullName evidence="3">Uncharacterized protein</fullName>
    </submittedName>
</protein>
<evidence type="ECO:0000256" key="1">
    <source>
        <dbReference type="SAM" id="MobiDB-lite"/>
    </source>
</evidence>